<dbReference type="PANTHER" id="PTHR43156:SF2">
    <property type="entry name" value="STAGE II SPORULATION PROTEIN E"/>
    <property type="match status" value="1"/>
</dbReference>
<feature type="domain" description="PPM-type phosphatase" evidence="3">
    <location>
        <begin position="192"/>
        <end position="403"/>
    </location>
</feature>
<evidence type="ECO:0000259" key="3">
    <source>
        <dbReference type="SMART" id="SM00331"/>
    </source>
</evidence>
<evidence type="ECO:0000259" key="2">
    <source>
        <dbReference type="SMART" id="SM00065"/>
    </source>
</evidence>
<keyword evidence="1" id="KW-0378">Hydrolase</keyword>
<dbReference type="SUPFAM" id="SSF55874">
    <property type="entry name" value="ATPase domain of HSP90 chaperone/DNA topoisomerase II/histidine kinase"/>
    <property type="match status" value="1"/>
</dbReference>
<organism evidence="4 5">
    <name type="scientific">Pseudonocardia hispaniensis</name>
    <dbReference type="NCBI Taxonomy" id="904933"/>
    <lineage>
        <taxon>Bacteria</taxon>
        <taxon>Bacillati</taxon>
        <taxon>Actinomycetota</taxon>
        <taxon>Actinomycetes</taxon>
        <taxon>Pseudonocardiales</taxon>
        <taxon>Pseudonocardiaceae</taxon>
        <taxon>Pseudonocardia</taxon>
    </lineage>
</organism>
<dbReference type="InterPro" id="IPR029016">
    <property type="entry name" value="GAF-like_dom_sf"/>
</dbReference>
<dbReference type="Gene3D" id="3.30.450.40">
    <property type="match status" value="1"/>
</dbReference>
<keyword evidence="5" id="KW-1185">Reference proteome</keyword>
<dbReference type="InterPro" id="IPR036457">
    <property type="entry name" value="PPM-type-like_dom_sf"/>
</dbReference>
<dbReference type="Pfam" id="PF13581">
    <property type="entry name" value="HATPase_c_2"/>
    <property type="match status" value="1"/>
</dbReference>
<name>A0ABW1J6B6_9PSEU</name>
<dbReference type="PANTHER" id="PTHR43156">
    <property type="entry name" value="STAGE II SPORULATION PROTEIN E-RELATED"/>
    <property type="match status" value="1"/>
</dbReference>
<evidence type="ECO:0000256" key="1">
    <source>
        <dbReference type="ARBA" id="ARBA00022801"/>
    </source>
</evidence>
<gene>
    <name evidence="4" type="ORF">ACFQE5_18160</name>
</gene>
<dbReference type="RefSeq" id="WP_379586620.1">
    <property type="nucleotide sequence ID" value="NZ_JBHSQW010000035.1"/>
</dbReference>
<dbReference type="CDD" id="cd16936">
    <property type="entry name" value="HATPase_RsbW-like"/>
    <property type="match status" value="1"/>
</dbReference>
<dbReference type="Pfam" id="PF07228">
    <property type="entry name" value="SpoIIE"/>
    <property type="match status" value="1"/>
</dbReference>
<sequence>MSRRDPALGVVSEQLRRIEAVTDAKLAHLEVEELFTELLDRVRELLAVDTAAVLLLGSAGTYLEATAARGIEEEVRQGVRIPLGQGFAGRVAAQRQPTIVEDIDHSDVFNPLLREKGIRSLLGVPLLSGGTLMGVLHVGTVTSRRFTDEDVRVLQVVADRIALAAHTRISLAERTAANVLQRSLLPGDLPIVPGLEFAARYVPGDDGEVGGDWYDVFRLQSGWLCVMVGDVVGRGLSAAVAMGRLRSSMHAYALETHDPADLLTRLDRQLQHFEPEVMATVLCAMLEPSRDRMFVSAAGHPPPLMASADRPARFIVLPNDLPLGIGPRRPRHSSTVSLPPGAAVCFYTDGLVERRGASLDVGLERLRTSMSADAPDRVCARVMSELIGSEAVGDDVALLVLRRNDAASHEPLDITEPAVPSSLRTIRNVTRQWLMEVGAGPDEIGDVLVAVGEACSNVVEHAYGPRGGSISVQLSVEAPDVVAMVRDTGRWRPARGRNRGRGVLLMEGLADEVRIERKTTGTEVVIRKALAGQG</sequence>
<dbReference type="InterPro" id="IPR001932">
    <property type="entry name" value="PPM-type_phosphatase-like_dom"/>
</dbReference>
<protein>
    <submittedName>
        <fullName evidence="4">SpoIIE family protein phosphatase</fullName>
    </submittedName>
</protein>
<dbReference type="InterPro" id="IPR003594">
    <property type="entry name" value="HATPase_dom"/>
</dbReference>
<dbReference type="SUPFAM" id="SSF55781">
    <property type="entry name" value="GAF domain-like"/>
    <property type="match status" value="1"/>
</dbReference>
<dbReference type="InterPro" id="IPR052016">
    <property type="entry name" value="Bact_Sigma-Reg"/>
</dbReference>
<dbReference type="EMBL" id="JBHSQW010000035">
    <property type="protein sequence ID" value="MFC5996132.1"/>
    <property type="molecule type" value="Genomic_DNA"/>
</dbReference>
<evidence type="ECO:0000313" key="5">
    <source>
        <dbReference type="Proteomes" id="UP001596302"/>
    </source>
</evidence>
<dbReference type="InterPro" id="IPR003018">
    <property type="entry name" value="GAF"/>
</dbReference>
<feature type="domain" description="GAF" evidence="2">
    <location>
        <begin position="30"/>
        <end position="175"/>
    </location>
</feature>
<evidence type="ECO:0000313" key="4">
    <source>
        <dbReference type="EMBL" id="MFC5996132.1"/>
    </source>
</evidence>
<dbReference type="SMART" id="SM00065">
    <property type="entry name" value="GAF"/>
    <property type="match status" value="1"/>
</dbReference>
<proteinExistence type="predicted"/>
<dbReference type="SMART" id="SM00331">
    <property type="entry name" value="PP2C_SIG"/>
    <property type="match status" value="1"/>
</dbReference>
<dbReference type="SUPFAM" id="SSF81606">
    <property type="entry name" value="PP2C-like"/>
    <property type="match status" value="1"/>
</dbReference>
<dbReference type="Gene3D" id="3.60.40.10">
    <property type="entry name" value="PPM-type phosphatase domain"/>
    <property type="match status" value="1"/>
</dbReference>
<reference evidence="5" key="1">
    <citation type="journal article" date="2019" name="Int. J. Syst. Evol. Microbiol.">
        <title>The Global Catalogue of Microorganisms (GCM) 10K type strain sequencing project: providing services to taxonomists for standard genome sequencing and annotation.</title>
        <authorList>
            <consortium name="The Broad Institute Genomics Platform"/>
            <consortium name="The Broad Institute Genome Sequencing Center for Infectious Disease"/>
            <person name="Wu L."/>
            <person name="Ma J."/>
        </authorList>
    </citation>
    <scope>NUCLEOTIDE SEQUENCE [LARGE SCALE GENOMIC DNA]</scope>
    <source>
        <strain evidence="5">CCM 8391</strain>
    </source>
</reference>
<dbReference type="Proteomes" id="UP001596302">
    <property type="component" value="Unassembled WGS sequence"/>
</dbReference>
<comment type="caution">
    <text evidence="4">The sequence shown here is derived from an EMBL/GenBank/DDBJ whole genome shotgun (WGS) entry which is preliminary data.</text>
</comment>
<dbReference type="Pfam" id="PF01590">
    <property type="entry name" value="GAF"/>
    <property type="match status" value="1"/>
</dbReference>
<accession>A0ABW1J6B6</accession>
<dbReference type="InterPro" id="IPR036890">
    <property type="entry name" value="HATPase_C_sf"/>
</dbReference>
<dbReference type="Gene3D" id="3.30.565.10">
    <property type="entry name" value="Histidine kinase-like ATPase, C-terminal domain"/>
    <property type="match status" value="1"/>
</dbReference>